<dbReference type="Gene3D" id="3.40.50.150">
    <property type="entry name" value="Vaccinia Virus protein VP39"/>
    <property type="match status" value="1"/>
</dbReference>
<reference evidence="2 3" key="1">
    <citation type="submission" date="2020-08" db="EMBL/GenBank/DDBJ databases">
        <title>Genomic Encyclopedia of Type Strains, Phase IV (KMG-IV): sequencing the most valuable type-strain genomes for metagenomic binning, comparative biology and taxonomic classification.</title>
        <authorList>
            <person name="Goeker M."/>
        </authorList>
    </citation>
    <scope>NUCLEOTIDE SEQUENCE [LARGE SCALE GENOMIC DNA]</scope>
    <source>
        <strain evidence="2 3">DSM 105137</strain>
    </source>
</reference>
<organism evidence="2 3">
    <name type="scientific">Neolewinella aquimaris</name>
    <dbReference type="NCBI Taxonomy" id="1835722"/>
    <lineage>
        <taxon>Bacteria</taxon>
        <taxon>Pseudomonadati</taxon>
        <taxon>Bacteroidota</taxon>
        <taxon>Saprospiria</taxon>
        <taxon>Saprospirales</taxon>
        <taxon>Lewinellaceae</taxon>
        <taxon>Neolewinella</taxon>
    </lineage>
</organism>
<dbReference type="CDD" id="cd02440">
    <property type="entry name" value="AdoMet_MTases"/>
    <property type="match status" value="1"/>
</dbReference>
<evidence type="ECO:0000313" key="3">
    <source>
        <dbReference type="Proteomes" id="UP000576209"/>
    </source>
</evidence>
<dbReference type="EMBL" id="JACIFF010000009">
    <property type="protein sequence ID" value="MBB4080698.1"/>
    <property type="molecule type" value="Genomic_DNA"/>
</dbReference>
<name>A0A840EFJ4_9BACT</name>
<keyword evidence="2" id="KW-0808">Transferase</keyword>
<keyword evidence="3" id="KW-1185">Reference proteome</keyword>
<accession>A0A840EFJ4</accession>
<feature type="domain" description="Methyltransferase type 11" evidence="1">
    <location>
        <begin position="135"/>
        <end position="208"/>
    </location>
</feature>
<keyword evidence="2" id="KW-0489">Methyltransferase</keyword>
<evidence type="ECO:0000259" key="1">
    <source>
        <dbReference type="Pfam" id="PF08241"/>
    </source>
</evidence>
<comment type="caution">
    <text evidence="2">The sequence shown here is derived from an EMBL/GenBank/DDBJ whole genome shotgun (WGS) entry which is preliminary data.</text>
</comment>
<dbReference type="InterPro" id="IPR013216">
    <property type="entry name" value="Methyltransf_11"/>
</dbReference>
<gene>
    <name evidence="2" type="ORF">GGR28_003333</name>
</gene>
<sequence>MAKWMLKAAVQKAISYLPFKERVNFFFQKYVTRGVDLTDQHFQYKLEAARDHIRYYNKYGTVAREQARVLELGTGWYPIVPTMLFLAGFERTVSIDIRSWMTPERQLIGLRKVLAYHDDGRLAAYLPEVRPERLAVLREICTSPPAVDTAISDSILLDARVMDATRLDFPDHDFDLICSNNTFEHVYPTVLERILAEFRRVLKPNGVMSHFIDLSDHFAHLDPSINIYHFLRFSRQQWRLIDNDIQPQNRLRWPDYLAMYDRLNIPVVEEEILPGSPQLLGEVAVHREYAGYTPEQLAISHGYIVS</sequence>
<proteinExistence type="predicted"/>
<dbReference type="RefSeq" id="WP_183496924.1">
    <property type="nucleotide sequence ID" value="NZ_JACIFF010000009.1"/>
</dbReference>
<protein>
    <submittedName>
        <fullName evidence="2">SAM-dependent methyltransferase</fullName>
    </submittedName>
</protein>
<dbReference type="SUPFAM" id="SSF53335">
    <property type="entry name" value="S-adenosyl-L-methionine-dependent methyltransferases"/>
    <property type="match status" value="1"/>
</dbReference>
<dbReference type="InterPro" id="IPR029063">
    <property type="entry name" value="SAM-dependent_MTases_sf"/>
</dbReference>
<evidence type="ECO:0000313" key="2">
    <source>
        <dbReference type="EMBL" id="MBB4080698.1"/>
    </source>
</evidence>
<dbReference type="AlphaFoldDB" id="A0A840EFJ4"/>
<dbReference type="Proteomes" id="UP000576209">
    <property type="component" value="Unassembled WGS sequence"/>
</dbReference>
<dbReference type="GO" id="GO:0032259">
    <property type="term" value="P:methylation"/>
    <property type="evidence" value="ECO:0007669"/>
    <property type="project" value="UniProtKB-KW"/>
</dbReference>
<dbReference type="Pfam" id="PF08241">
    <property type="entry name" value="Methyltransf_11"/>
    <property type="match status" value="1"/>
</dbReference>
<dbReference type="GO" id="GO:0008757">
    <property type="term" value="F:S-adenosylmethionine-dependent methyltransferase activity"/>
    <property type="evidence" value="ECO:0007669"/>
    <property type="project" value="InterPro"/>
</dbReference>